<dbReference type="GeneID" id="9940547"/>
<reference evidence="4" key="2">
    <citation type="submission" date="2016-11" db="UniProtKB">
        <authorList>
            <consortium name="WormBaseParasite"/>
        </authorList>
    </citation>
    <scope>IDENTIFICATION</scope>
</reference>
<name>A0A1I7VM32_LOALO</name>
<sequence length="89" mass="10262">MRQSASYAITQYNAEWKQRIGSERKEGMHSDGYGRAYCDTNRHYTDTEYRHTHTHTSTATAQTLVKNTDDDSIDTREEMAKKERRSAGG</sequence>
<keyword evidence="3" id="KW-1185">Reference proteome</keyword>
<accession>A0A1I7VM32</accession>
<dbReference type="EMBL" id="JH712099">
    <property type="protein sequence ID" value="EFO25327.2"/>
    <property type="molecule type" value="Genomic_DNA"/>
</dbReference>
<accession>A0A1S0U6W3</accession>
<dbReference type="CTD" id="9940547"/>
<dbReference type="KEGG" id="loa:LOAG_03156"/>
<organism evidence="3 4">
    <name type="scientific">Loa loa</name>
    <name type="common">Eye worm</name>
    <name type="synonym">Filaria loa</name>
    <dbReference type="NCBI Taxonomy" id="7209"/>
    <lineage>
        <taxon>Eukaryota</taxon>
        <taxon>Metazoa</taxon>
        <taxon>Ecdysozoa</taxon>
        <taxon>Nematoda</taxon>
        <taxon>Chromadorea</taxon>
        <taxon>Rhabditida</taxon>
        <taxon>Spirurina</taxon>
        <taxon>Spiruromorpha</taxon>
        <taxon>Filarioidea</taxon>
        <taxon>Onchocercidae</taxon>
        <taxon>Loa</taxon>
    </lineage>
</organism>
<dbReference type="AlphaFoldDB" id="A0A1I7VM32"/>
<gene>
    <name evidence="2 4" type="ORF">LOAG_03156</name>
</gene>
<evidence type="ECO:0000313" key="2">
    <source>
        <dbReference type="EMBL" id="EFO25327.2"/>
    </source>
</evidence>
<feature type="compositionally biased region" description="Basic and acidic residues" evidence="1">
    <location>
        <begin position="67"/>
        <end position="81"/>
    </location>
</feature>
<dbReference type="Proteomes" id="UP000095285">
    <property type="component" value="Unassembled WGS sequence"/>
</dbReference>
<evidence type="ECO:0000256" key="1">
    <source>
        <dbReference type="SAM" id="MobiDB-lite"/>
    </source>
</evidence>
<reference evidence="2 3" key="1">
    <citation type="submission" date="2012-04" db="EMBL/GenBank/DDBJ databases">
        <title>The Genome Sequence of Loa loa.</title>
        <authorList>
            <consortium name="The Broad Institute Genome Sequencing Platform"/>
            <consortium name="Broad Institute Genome Sequencing Center for Infectious Disease"/>
            <person name="Nutman T.B."/>
            <person name="Fink D.L."/>
            <person name="Russ C."/>
            <person name="Young S."/>
            <person name="Zeng Q."/>
            <person name="Gargeya S."/>
            <person name="Alvarado L."/>
            <person name="Berlin A."/>
            <person name="Chapman S.B."/>
            <person name="Chen Z."/>
            <person name="Freedman E."/>
            <person name="Gellesch M."/>
            <person name="Goldberg J."/>
            <person name="Griggs A."/>
            <person name="Gujja S."/>
            <person name="Heilman E.R."/>
            <person name="Heiman D."/>
            <person name="Howarth C."/>
            <person name="Mehta T."/>
            <person name="Neiman D."/>
            <person name="Pearson M."/>
            <person name="Roberts A."/>
            <person name="Saif S."/>
            <person name="Shea T."/>
            <person name="Shenoy N."/>
            <person name="Sisk P."/>
            <person name="Stolte C."/>
            <person name="Sykes S."/>
            <person name="White J."/>
            <person name="Yandava C."/>
            <person name="Haas B."/>
            <person name="Henn M.R."/>
            <person name="Nusbaum C."/>
            <person name="Birren B."/>
        </authorList>
    </citation>
    <scope>NUCLEOTIDE SEQUENCE [LARGE SCALE GENOMIC DNA]</scope>
</reference>
<feature type="region of interest" description="Disordered" evidence="1">
    <location>
        <begin position="52"/>
        <end position="89"/>
    </location>
</feature>
<dbReference type="RefSeq" id="XP_003138741.2">
    <property type="nucleotide sequence ID" value="XM_003138693.2"/>
</dbReference>
<proteinExistence type="predicted"/>
<evidence type="ECO:0000313" key="3">
    <source>
        <dbReference type="Proteomes" id="UP000095285"/>
    </source>
</evidence>
<evidence type="ECO:0000313" key="4">
    <source>
        <dbReference type="WBParaSite" id="EN70_4073"/>
    </source>
</evidence>
<dbReference type="WBParaSite" id="EN70_4073">
    <property type="protein sequence ID" value="EN70_4073"/>
    <property type="gene ID" value="EN70_4073"/>
</dbReference>
<protein>
    <submittedName>
        <fullName evidence="4">Plasmid stabilization protein</fullName>
    </submittedName>
</protein>